<protein>
    <recommendedName>
        <fullName evidence="5">NPH3 domain-containing protein</fullName>
    </recommendedName>
</protein>
<dbReference type="GO" id="GO:0016567">
    <property type="term" value="P:protein ubiquitination"/>
    <property type="evidence" value="ECO:0007669"/>
    <property type="project" value="UniProtKB-UniPathway"/>
</dbReference>
<feature type="domain" description="NPH3" evidence="5">
    <location>
        <begin position="183"/>
        <end position="415"/>
    </location>
</feature>
<evidence type="ECO:0000313" key="6">
    <source>
        <dbReference type="EMBL" id="CAA2629163.1"/>
    </source>
</evidence>
<dbReference type="SUPFAM" id="SSF54695">
    <property type="entry name" value="POZ domain"/>
    <property type="match status" value="1"/>
</dbReference>
<dbReference type="PANTHER" id="PTHR32370">
    <property type="entry name" value="OS12G0117600 PROTEIN"/>
    <property type="match status" value="1"/>
</dbReference>
<organism evidence="6">
    <name type="scientific">Spirodela intermedia</name>
    <name type="common">Intermediate duckweed</name>
    <dbReference type="NCBI Taxonomy" id="51605"/>
    <lineage>
        <taxon>Eukaryota</taxon>
        <taxon>Viridiplantae</taxon>
        <taxon>Streptophyta</taxon>
        <taxon>Embryophyta</taxon>
        <taxon>Tracheophyta</taxon>
        <taxon>Spermatophyta</taxon>
        <taxon>Magnoliopsida</taxon>
        <taxon>Liliopsida</taxon>
        <taxon>Araceae</taxon>
        <taxon>Lemnoideae</taxon>
        <taxon>Spirodela</taxon>
    </lineage>
</organism>
<dbReference type="UniPathway" id="UPA00143"/>
<evidence type="ECO:0000256" key="4">
    <source>
        <dbReference type="SAM" id="MobiDB-lite"/>
    </source>
</evidence>
<evidence type="ECO:0000313" key="7">
    <source>
        <dbReference type="Proteomes" id="UP001189122"/>
    </source>
</evidence>
<name>A0A7I8JE69_SPIIN</name>
<gene>
    <name evidence="6" type="ORF">SI7747_11014801</name>
</gene>
<dbReference type="Pfam" id="PF03000">
    <property type="entry name" value="NPH3"/>
    <property type="match status" value="2"/>
</dbReference>
<dbReference type="PROSITE" id="PS51649">
    <property type="entry name" value="NPH3"/>
    <property type="match status" value="1"/>
</dbReference>
<feature type="compositionally biased region" description="Basic residues" evidence="4">
    <location>
        <begin position="443"/>
        <end position="461"/>
    </location>
</feature>
<evidence type="ECO:0000259" key="5">
    <source>
        <dbReference type="PROSITE" id="PS51649"/>
    </source>
</evidence>
<dbReference type="InterPro" id="IPR043454">
    <property type="entry name" value="NPH3/RPT2-like"/>
</dbReference>
<keyword evidence="2" id="KW-0833">Ubl conjugation pathway</keyword>
<reference evidence="6 7" key="1">
    <citation type="submission" date="2019-12" db="EMBL/GenBank/DDBJ databases">
        <authorList>
            <person name="Scholz U."/>
            <person name="Mascher M."/>
            <person name="Fiebig A."/>
        </authorList>
    </citation>
    <scope>NUCLEOTIDE SEQUENCE</scope>
</reference>
<keyword evidence="7" id="KW-1185">Reference proteome</keyword>
<accession>A0A7I8JE69</accession>
<dbReference type="EMBL" id="CACRZD030000011">
    <property type="protein sequence ID" value="CAA6668407.1"/>
    <property type="molecule type" value="Genomic_DNA"/>
</dbReference>
<proteinExistence type="inferred from homology"/>
<comment type="similarity">
    <text evidence="3">Belongs to the NPH3 family.</text>
</comment>
<evidence type="ECO:0000256" key="1">
    <source>
        <dbReference type="ARBA" id="ARBA00004906"/>
    </source>
</evidence>
<dbReference type="InterPro" id="IPR011333">
    <property type="entry name" value="SKP1/BTB/POZ_sf"/>
</dbReference>
<comment type="pathway">
    <text evidence="1">Protein modification; protein ubiquitination.</text>
</comment>
<feature type="region of interest" description="Disordered" evidence="4">
    <location>
        <begin position="427"/>
        <end position="486"/>
    </location>
</feature>
<evidence type="ECO:0000256" key="3">
    <source>
        <dbReference type="PROSITE-ProRule" id="PRU00982"/>
    </source>
</evidence>
<dbReference type="InterPro" id="IPR027356">
    <property type="entry name" value="NPH3_dom"/>
</dbReference>
<dbReference type="EMBL" id="LR743598">
    <property type="protein sequence ID" value="CAA2629163.1"/>
    <property type="molecule type" value="Genomic_DNA"/>
</dbReference>
<dbReference type="AlphaFoldDB" id="A0A7I8JE69"/>
<sequence>MLPGKPPPDFRVLIHGVNFALNKRCMALRSARIARMLTEEEEGEERQRQGGVAHELADAPADPAAFEVVARFCHGYLPELSPENVVPVICVASFLEMTEEHSPENLLQRALSFFSSHVLPHWNETLRCLRGGAAVLPHAGRLGLTDDILHSVADKVLAEPLLLRNPVEACDDQKVKRRLFVVDWFAEDLTDLGLDLFVMAIAAVADAGAPPTEVARCLLRYARKRARWNSHRRVVETVEKLLPREKEALQIKPLFQMLQSAIFLRAREECRRGLEERIGSLLAEAAVEDLFIPCHGYARETRHDVGCVERVVAQFCNAAAAGGGSPELGREMFAGLLRMLAWLLGAAGRGGDGVYRAVDAYFCAHGELTESEREEICRAALDCRRLSPAVCEQAAQNERMPLRVVAQVLYVGQMHIREAICGALKDSEGEPARVGRPPPSPARTRKKKMMKKEKKEKKMRSARWGPAATAGGLQKGRGDRGRRRRR</sequence>
<dbReference type="Proteomes" id="UP001189122">
    <property type="component" value="Unassembled WGS sequence"/>
</dbReference>
<evidence type="ECO:0000256" key="2">
    <source>
        <dbReference type="ARBA" id="ARBA00022786"/>
    </source>
</evidence>